<dbReference type="Proteomes" id="UP000501926">
    <property type="component" value="Chromosome"/>
</dbReference>
<reference evidence="2 3" key="3">
    <citation type="submission" date="2020-02" db="EMBL/GenBank/DDBJ databases">
        <title>Newly sequenced genome of strain CSTR1 showed variability in Candidatus Kuenenia stuttgartiensis genomes.</title>
        <authorList>
            <person name="Ding C."/>
            <person name="Adrian L."/>
        </authorList>
    </citation>
    <scope>NUCLEOTIDE SEQUENCE [LARGE SCALE GENOMIC DNA]</scope>
    <source>
        <strain evidence="2 3">CSTR1</strain>
    </source>
</reference>
<accession>Q1Q2T2</accession>
<organism evidence="1">
    <name type="scientific">Kuenenia stuttgartiensis</name>
    <dbReference type="NCBI Taxonomy" id="174633"/>
    <lineage>
        <taxon>Bacteria</taxon>
        <taxon>Pseudomonadati</taxon>
        <taxon>Planctomycetota</taxon>
        <taxon>Candidatus Brocadiia</taxon>
        <taxon>Candidatus Brocadiales</taxon>
        <taxon>Candidatus Brocadiaceae</taxon>
        <taxon>Candidatus Kuenenia</taxon>
    </lineage>
</organism>
<dbReference type="AlphaFoldDB" id="Q1Q2T2"/>
<dbReference type="EMBL" id="CT573071">
    <property type="protein sequence ID" value="CAJ74318.1"/>
    <property type="molecule type" value="Genomic_DNA"/>
</dbReference>
<gene>
    <name evidence="2" type="ORF">KsCSTR_20410</name>
    <name evidence="1" type="ORF">kuste3555</name>
</gene>
<protein>
    <submittedName>
        <fullName evidence="1">Uncharacterized protein</fullName>
    </submittedName>
</protein>
<dbReference type="EMBL" id="CP049055">
    <property type="protein sequence ID" value="QII11420.1"/>
    <property type="molecule type" value="Genomic_DNA"/>
</dbReference>
<evidence type="ECO:0000313" key="2">
    <source>
        <dbReference type="EMBL" id="QII11420.1"/>
    </source>
</evidence>
<reference evidence="1" key="1">
    <citation type="journal article" date="2006" name="Nature">
        <title>Deciphering the evolution and metabolism of an anammox bacterium from a community genome.</title>
        <authorList>
            <person name="Strous M."/>
            <person name="Pelletier E."/>
            <person name="Mangenot S."/>
            <person name="Rattei T."/>
            <person name="Lehner A."/>
            <person name="Taylor M.W."/>
            <person name="Horn M."/>
            <person name="Daims H."/>
            <person name="Bartol-Mavel D."/>
            <person name="Wincker P."/>
            <person name="Barbe V."/>
            <person name="Fonknechten N."/>
            <person name="Vallenet D."/>
            <person name="Segurens B."/>
            <person name="Schenowitz-Truong C."/>
            <person name="Medigue C."/>
            <person name="Collingro A."/>
            <person name="Snel B."/>
            <person name="Dutilh B.E."/>
            <person name="OpDenCamp H.J.M."/>
            <person name="vanDerDrift C."/>
            <person name="Cirpus I."/>
            <person name="vanDePas-Schoonen K.T."/>
            <person name="Harhangi H.R."/>
            <person name="vanNiftrik L."/>
            <person name="Schmid M."/>
            <person name="Keltjens J."/>
            <person name="vanDeVossenberg J."/>
            <person name="Kartal B."/>
            <person name="Meier H."/>
            <person name="Frishman D."/>
            <person name="Huynen M.A."/>
            <person name="Mewes H."/>
            <person name="Weissenbach J."/>
            <person name="Jetten M.S.M."/>
            <person name="Wagner M."/>
            <person name="LePaslier D."/>
        </authorList>
    </citation>
    <scope>NUCLEOTIDE SEQUENCE</scope>
</reference>
<sequence>MDYKKRFLAILPYILGQPGCEAVDMLNHFRWAAHCIKSKKLSLSALKPFQINTTHQFKKIFTLLG</sequence>
<name>Q1Q2T2_KUEST</name>
<evidence type="ECO:0000313" key="1">
    <source>
        <dbReference type="EMBL" id="CAJ74318.1"/>
    </source>
</evidence>
<proteinExistence type="predicted"/>
<reference evidence="1" key="2">
    <citation type="submission" date="2006-01" db="EMBL/GenBank/DDBJ databases">
        <authorList>
            <person name="Genoscope"/>
        </authorList>
    </citation>
    <scope>NUCLEOTIDE SEQUENCE</scope>
</reference>
<evidence type="ECO:0000313" key="3">
    <source>
        <dbReference type="Proteomes" id="UP000501926"/>
    </source>
</evidence>